<organism evidence="2 3">
    <name type="scientific">Lasiosphaeria hispida</name>
    <dbReference type="NCBI Taxonomy" id="260671"/>
    <lineage>
        <taxon>Eukaryota</taxon>
        <taxon>Fungi</taxon>
        <taxon>Dikarya</taxon>
        <taxon>Ascomycota</taxon>
        <taxon>Pezizomycotina</taxon>
        <taxon>Sordariomycetes</taxon>
        <taxon>Sordariomycetidae</taxon>
        <taxon>Sordariales</taxon>
        <taxon>Lasiosphaeriaceae</taxon>
        <taxon>Lasiosphaeria</taxon>
    </lineage>
</organism>
<evidence type="ECO:0000313" key="2">
    <source>
        <dbReference type="EMBL" id="KAK3362394.1"/>
    </source>
</evidence>
<comment type="caution">
    <text evidence="2">The sequence shown here is derived from an EMBL/GenBank/DDBJ whole genome shotgun (WGS) entry which is preliminary data.</text>
</comment>
<proteinExistence type="predicted"/>
<feature type="region of interest" description="Disordered" evidence="1">
    <location>
        <begin position="119"/>
        <end position="149"/>
    </location>
</feature>
<gene>
    <name evidence="2" type="ORF">B0T25DRAFT_524215</name>
</gene>
<feature type="compositionally biased region" description="Acidic residues" evidence="1">
    <location>
        <begin position="370"/>
        <end position="384"/>
    </location>
</feature>
<evidence type="ECO:0000313" key="3">
    <source>
        <dbReference type="Proteomes" id="UP001275084"/>
    </source>
</evidence>
<evidence type="ECO:0000256" key="1">
    <source>
        <dbReference type="SAM" id="MobiDB-lite"/>
    </source>
</evidence>
<reference evidence="2" key="1">
    <citation type="journal article" date="2023" name="Mol. Phylogenet. Evol.">
        <title>Genome-scale phylogeny and comparative genomics of the fungal order Sordariales.</title>
        <authorList>
            <person name="Hensen N."/>
            <person name="Bonometti L."/>
            <person name="Westerberg I."/>
            <person name="Brannstrom I.O."/>
            <person name="Guillou S."/>
            <person name="Cros-Aarteil S."/>
            <person name="Calhoun S."/>
            <person name="Haridas S."/>
            <person name="Kuo A."/>
            <person name="Mondo S."/>
            <person name="Pangilinan J."/>
            <person name="Riley R."/>
            <person name="LaButti K."/>
            <person name="Andreopoulos B."/>
            <person name="Lipzen A."/>
            <person name="Chen C."/>
            <person name="Yan M."/>
            <person name="Daum C."/>
            <person name="Ng V."/>
            <person name="Clum A."/>
            <person name="Steindorff A."/>
            <person name="Ohm R.A."/>
            <person name="Martin F."/>
            <person name="Silar P."/>
            <person name="Natvig D.O."/>
            <person name="Lalanne C."/>
            <person name="Gautier V."/>
            <person name="Ament-Velasquez S.L."/>
            <person name="Kruys A."/>
            <person name="Hutchinson M.I."/>
            <person name="Powell A.J."/>
            <person name="Barry K."/>
            <person name="Miller A.N."/>
            <person name="Grigoriev I.V."/>
            <person name="Debuchy R."/>
            <person name="Gladieux P."/>
            <person name="Hiltunen Thoren M."/>
            <person name="Johannesson H."/>
        </authorList>
    </citation>
    <scope>NUCLEOTIDE SEQUENCE</scope>
    <source>
        <strain evidence="2">CBS 955.72</strain>
    </source>
</reference>
<feature type="region of interest" description="Disordered" evidence="1">
    <location>
        <begin position="365"/>
        <end position="384"/>
    </location>
</feature>
<feature type="compositionally biased region" description="Acidic residues" evidence="1">
    <location>
        <begin position="134"/>
        <end position="145"/>
    </location>
</feature>
<keyword evidence="3" id="KW-1185">Reference proteome</keyword>
<name>A0AAJ0HTN3_9PEZI</name>
<accession>A0AAJ0HTN3</accession>
<dbReference type="Proteomes" id="UP001275084">
    <property type="component" value="Unassembled WGS sequence"/>
</dbReference>
<reference evidence="2" key="2">
    <citation type="submission" date="2023-06" db="EMBL/GenBank/DDBJ databases">
        <authorList>
            <consortium name="Lawrence Berkeley National Laboratory"/>
            <person name="Haridas S."/>
            <person name="Hensen N."/>
            <person name="Bonometti L."/>
            <person name="Westerberg I."/>
            <person name="Brannstrom I.O."/>
            <person name="Guillou S."/>
            <person name="Cros-Aarteil S."/>
            <person name="Calhoun S."/>
            <person name="Kuo A."/>
            <person name="Mondo S."/>
            <person name="Pangilinan J."/>
            <person name="Riley R."/>
            <person name="Labutti K."/>
            <person name="Andreopoulos B."/>
            <person name="Lipzen A."/>
            <person name="Chen C."/>
            <person name="Yanf M."/>
            <person name="Daum C."/>
            <person name="Ng V."/>
            <person name="Clum A."/>
            <person name="Steindorff A."/>
            <person name="Ohm R."/>
            <person name="Martin F."/>
            <person name="Silar P."/>
            <person name="Natvig D."/>
            <person name="Lalanne C."/>
            <person name="Gautier V."/>
            <person name="Ament-Velasquez S.L."/>
            <person name="Kruys A."/>
            <person name="Hutchinson M.I."/>
            <person name="Powell A.J."/>
            <person name="Barry K."/>
            <person name="Miller A.N."/>
            <person name="Grigoriev I.V."/>
            <person name="Debuchy R."/>
            <person name="Gladieux P."/>
            <person name="Thoren M.H."/>
            <person name="Johannesson H."/>
        </authorList>
    </citation>
    <scope>NUCLEOTIDE SEQUENCE</scope>
    <source>
        <strain evidence="2">CBS 955.72</strain>
    </source>
</reference>
<dbReference type="AlphaFoldDB" id="A0AAJ0HTN3"/>
<feature type="compositionally biased region" description="Low complexity" evidence="1">
    <location>
        <begin position="123"/>
        <end position="133"/>
    </location>
</feature>
<protein>
    <submittedName>
        <fullName evidence="2">Uncharacterized protein</fullName>
    </submittedName>
</protein>
<sequence length="384" mass="44210">MSSASKWTSRHLSPYRLLTRPEAPFLPIFKTNHDEQCPVCESEHSSQELDHTNTRILIENAPQNLYMKSEGELMRLPGGFFWAALARAARPELVDQAKVHPQRERKQVYREGYVNSANAIPGSSSPIQHSSSEFEAEVDDLDEDVHEDRRTKPEEVTVYLVVSFLQYALSFCISQHASVTKTEVRPRVERKKTTVHISKNIPITAEDDGGVCLMRQTELGWKVNNPYLALLEAKRAFRYIRFEETTGSYIPYVSNEHLAQYLGEAVITWKGNQEHLVNDVFLIAATNTFVRFIHFTFGRDYMEYLDAVDERTQLDLANDDDKDTFVYMHSTRWLNLQTQEGRRTALCHILALLRWHDAEDIRRQTAGYEPGDDSDYDGSMDIAE</sequence>
<dbReference type="EMBL" id="JAUIQD010000001">
    <property type="protein sequence ID" value="KAK3362394.1"/>
    <property type="molecule type" value="Genomic_DNA"/>
</dbReference>